<feature type="region of interest" description="Disordered" evidence="8">
    <location>
        <begin position="1345"/>
        <end position="1369"/>
    </location>
</feature>
<dbReference type="OrthoDB" id="413467at2759"/>
<dbReference type="EMBL" id="LSRX01001297">
    <property type="protein sequence ID" value="OLP81270.1"/>
    <property type="molecule type" value="Genomic_DNA"/>
</dbReference>
<dbReference type="GO" id="GO:1990904">
    <property type="term" value="C:ribonucleoprotein complex"/>
    <property type="evidence" value="ECO:0007669"/>
    <property type="project" value="UniProtKB-KW"/>
</dbReference>
<dbReference type="GO" id="GO:0003735">
    <property type="term" value="F:structural constituent of ribosome"/>
    <property type="evidence" value="ECO:0007669"/>
    <property type="project" value="InterPro"/>
</dbReference>
<name>A0A1Q9CEB2_SYMMI</name>
<evidence type="ECO:0000256" key="1">
    <source>
        <dbReference type="ARBA" id="ARBA00004308"/>
    </source>
</evidence>
<dbReference type="GO" id="GO:0006886">
    <property type="term" value="P:intracellular protein transport"/>
    <property type="evidence" value="ECO:0007669"/>
    <property type="project" value="InterPro"/>
</dbReference>
<feature type="repeat" description="ANK" evidence="6">
    <location>
        <begin position="454"/>
        <end position="486"/>
    </location>
</feature>
<dbReference type="InterPro" id="IPR012295">
    <property type="entry name" value="TBP_dom_sf"/>
</dbReference>
<dbReference type="Pfam" id="PF01602">
    <property type="entry name" value="Adaptin_N"/>
    <property type="match status" value="1"/>
</dbReference>
<dbReference type="InterPro" id="IPR011989">
    <property type="entry name" value="ARM-like"/>
</dbReference>
<feature type="domain" description="Ribosomal protein eL8/eL30/eS12/Gadd45" evidence="9">
    <location>
        <begin position="707"/>
        <end position="800"/>
    </location>
</feature>
<dbReference type="PRINTS" id="PR00972">
    <property type="entry name" value="RIBSOMALS12E"/>
</dbReference>
<dbReference type="GO" id="GO:0005840">
    <property type="term" value="C:ribosome"/>
    <property type="evidence" value="ECO:0007669"/>
    <property type="project" value="UniProtKB-KW"/>
</dbReference>
<feature type="repeat" description="ANK" evidence="6">
    <location>
        <begin position="287"/>
        <end position="312"/>
    </location>
</feature>
<dbReference type="Gene3D" id="1.25.40.20">
    <property type="entry name" value="Ankyrin repeat-containing domain"/>
    <property type="match status" value="2"/>
</dbReference>
<dbReference type="SMART" id="SM00248">
    <property type="entry name" value="ANK"/>
    <property type="match status" value="5"/>
</dbReference>
<evidence type="ECO:0000256" key="5">
    <source>
        <dbReference type="ARBA" id="ARBA00023136"/>
    </source>
</evidence>
<dbReference type="InterPro" id="IPR002110">
    <property type="entry name" value="Ankyrin_rpt"/>
</dbReference>
<dbReference type="InterPro" id="IPR036770">
    <property type="entry name" value="Ankyrin_rpt-contain_sf"/>
</dbReference>
<feature type="compositionally biased region" description="Basic and acidic residues" evidence="8">
    <location>
        <begin position="1723"/>
        <end position="1739"/>
    </location>
</feature>
<gene>
    <name evidence="11" type="primary">ALPHA-ADR</name>
    <name evidence="11" type="ORF">AK812_SmicGene38204</name>
</gene>
<dbReference type="SUPFAM" id="SSF48371">
    <property type="entry name" value="ARM repeat"/>
    <property type="match status" value="1"/>
</dbReference>
<keyword evidence="4" id="KW-0653">Protein transport</keyword>
<dbReference type="InterPro" id="IPR036338">
    <property type="entry name" value="Aha1"/>
</dbReference>
<comment type="caution">
    <text evidence="11">The sequence shown here is derived from an EMBL/GenBank/DDBJ whole genome shotgun (WGS) entry which is preliminary data.</text>
</comment>
<dbReference type="PROSITE" id="PS50297">
    <property type="entry name" value="ANK_REP_REGION"/>
    <property type="match status" value="3"/>
</dbReference>
<accession>A0A1Q9CEB2</accession>
<feature type="repeat" description="ANK" evidence="6">
    <location>
        <begin position="254"/>
        <end position="286"/>
    </location>
</feature>
<keyword evidence="5" id="KW-0472">Membrane</keyword>
<dbReference type="Pfam" id="PF01248">
    <property type="entry name" value="Ribosomal_L7Ae"/>
    <property type="match status" value="2"/>
</dbReference>
<evidence type="ECO:0000256" key="4">
    <source>
        <dbReference type="ARBA" id="ARBA00022927"/>
    </source>
</evidence>
<feature type="repeat" description="ANK" evidence="6">
    <location>
        <begin position="421"/>
        <end position="453"/>
    </location>
</feature>
<feature type="domain" description="Clathrin/coatomer adaptor adaptin-like N-terminal" evidence="10">
    <location>
        <begin position="1076"/>
        <end position="1665"/>
    </location>
</feature>
<keyword evidence="7" id="KW-0687">Ribonucleoprotein</keyword>
<dbReference type="SUPFAM" id="SSF49348">
    <property type="entry name" value="Clathrin adaptor appendage domain"/>
    <property type="match status" value="1"/>
</dbReference>
<evidence type="ECO:0000259" key="9">
    <source>
        <dbReference type="Pfam" id="PF01248"/>
    </source>
</evidence>
<evidence type="ECO:0000313" key="12">
    <source>
        <dbReference type="Proteomes" id="UP000186817"/>
    </source>
</evidence>
<feature type="region of interest" description="Disordered" evidence="8">
    <location>
        <begin position="638"/>
        <end position="678"/>
    </location>
</feature>
<feature type="region of interest" description="Disordered" evidence="8">
    <location>
        <begin position="1696"/>
        <end position="1782"/>
    </location>
</feature>
<evidence type="ECO:0000256" key="3">
    <source>
        <dbReference type="ARBA" id="ARBA00022448"/>
    </source>
</evidence>
<organism evidence="11 12">
    <name type="scientific">Symbiodinium microadriaticum</name>
    <name type="common">Dinoflagellate</name>
    <name type="synonym">Zooxanthella microadriatica</name>
    <dbReference type="NCBI Taxonomy" id="2951"/>
    <lineage>
        <taxon>Eukaryota</taxon>
        <taxon>Sar</taxon>
        <taxon>Alveolata</taxon>
        <taxon>Dinophyceae</taxon>
        <taxon>Suessiales</taxon>
        <taxon>Symbiodiniaceae</taxon>
        <taxon>Symbiodinium</taxon>
    </lineage>
</organism>
<dbReference type="InterPro" id="IPR000530">
    <property type="entry name" value="Ribosomal_eS12"/>
</dbReference>
<dbReference type="PROSITE" id="PS50088">
    <property type="entry name" value="ANK_REPEAT"/>
    <property type="match status" value="4"/>
</dbReference>
<keyword evidence="3" id="KW-0813">Transport</keyword>
<dbReference type="Gene3D" id="1.25.10.10">
    <property type="entry name" value="Leucine-rich Repeat Variant"/>
    <property type="match status" value="1"/>
</dbReference>
<dbReference type="SUPFAM" id="SSF55315">
    <property type="entry name" value="L30e-like"/>
    <property type="match status" value="2"/>
</dbReference>
<evidence type="ECO:0000256" key="2">
    <source>
        <dbReference type="ARBA" id="ARBA00005824"/>
    </source>
</evidence>
<feature type="region of interest" description="Disordered" evidence="8">
    <location>
        <begin position="187"/>
        <end position="220"/>
    </location>
</feature>
<protein>
    <recommendedName>
        <fullName evidence="7">40S ribosomal protein S12</fullName>
    </recommendedName>
</protein>
<dbReference type="Proteomes" id="UP000186817">
    <property type="component" value="Unassembled WGS sequence"/>
</dbReference>
<dbReference type="SUPFAM" id="SSF103111">
    <property type="entry name" value="Activator of Hsp90 ATPase, Aha1"/>
    <property type="match status" value="1"/>
</dbReference>
<feature type="compositionally biased region" description="Basic and acidic residues" evidence="8">
    <location>
        <begin position="643"/>
        <end position="661"/>
    </location>
</feature>
<dbReference type="GO" id="GO:0006412">
    <property type="term" value="P:translation"/>
    <property type="evidence" value="ECO:0007669"/>
    <property type="project" value="InterPro"/>
</dbReference>
<feature type="compositionally biased region" description="Basic and acidic residues" evidence="8">
    <location>
        <begin position="189"/>
        <end position="207"/>
    </location>
</feature>
<evidence type="ECO:0000313" key="11">
    <source>
        <dbReference type="EMBL" id="OLP81270.1"/>
    </source>
</evidence>
<evidence type="ECO:0000256" key="8">
    <source>
        <dbReference type="SAM" id="MobiDB-lite"/>
    </source>
</evidence>
<dbReference type="Gene3D" id="3.15.10.20">
    <property type="entry name" value="Activator of Hsp90 ATPase Aha1, N-terminal domain"/>
    <property type="match status" value="1"/>
</dbReference>
<keyword evidence="7" id="KW-0689">Ribosomal protein</keyword>
<dbReference type="InterPro" id="IPR002553">
    <property type="entry name" value="Clathrin/coatomer_adapt-like_N"/>
</dbReference>
<sequence>MDWQEKDLTDWARESLQDILLDALKDPARCKDGEAVRTPWSFLEVQVLRVEVSGEASLCGRKAQVSVDADLDLGLQLEVVKATRFYGAQDEKRAQRWPAVLRVPGFQPGTAPELQVQFDDPQSEVAGEVTWFLQEGLGARLLQQTLERWEALARRRFGAAGRMPEVPRSSERSATWLSADAILRASQRRAREPEPVKDLSAKTKAEAKPPAVRPTARAVSPAQRLHEAVRFRNYGEAFLADPSLLHARCPSSEEGLSLLHSAVISNSADMIRLLLQARAELAPRDMLGRTPLFMALKKGSLELSKCLLEAGAFEAEEGSLVEKLSQCLDLRSSPELFELVDAKERPKSQGRAMLRALNQRDARTAEAALEAGADPSVAEGGEQGLHLLTKWRQEPVARLEVQKLARKLVQARADVNAGNSRAETPLLFAAHRGDSSLVQLLLELRAHPAAANEEGSTALMFAAHGGHEEVCKMLLEAYASPGTRNRHGLTAEEMATKRGFRKLGALLAAHVLAPAAPGSTRTPVTAVTRVTPLAAEVPSLRPPGPAGAAAGDFQRKASEVRSFDHSKWDRIVEDLERRGEVEDRREALAKQPEYVWKNGVKMRVFSELEHPGNKDPAELLGPKDPRIFPTFSQVLNCKRKGKTRNEGGNRRRETGKVREEGGAEEGGEGDSWKRSGEEEEVMAELDAEDVVAPEAEPEEEVTDLMGAVRGVLKKSLMVDGAIRGLHEVAKHIEACKAQVVFLSESCNEATYKKLIQGLCVEKNVPVIDVPDNKSLGEWAGLCKIDKDGMPRKVVGASCVAIVDFGEEGEAYNFMMKHLGKCRGRCHFFRLGERLSVGAAGRKAKEQVMAELDAEDVVAPEAEPEEEVTDLMGAVRGVLKKSLMVDGAIRGLHEVAKHIEACKAQVVFLSESCNEATYKKLIQGLCVEKNVPVIDVPDNKSLGEWAGLCKIDKDGMPRKVVGASCVAIVDFGEEGEAYNFMMKIPLLLPQSYLKFKTRTSTPLPSPWDALILNASFGALARRRPADAEPCALFPAMKGVKAAVRGAQETLGFDSPSHMKGLQVFIADIRNCQTKEQERTRVDKELSKIRQKFANPKTLSGYDRKKYVWKLLYAYMLGYEIDDTGHFQAVELCSSPKFSEKTAGYLATSLLLADNNDMVRMIVNSVKTDISSGNEHMAALALNTVANIGGPEFADNLFTDIARMILTQANALSPYVKRKACICLLRLYRKENDGLQPEVWSPKLAVLFNEQDIGLLTSASGFMLGILEMGKFPAPAWSGVVVPVCQCLANLVQGLCPEHYEYYHVPAPWLQSKLLRILQFFPVSVFDAELLHRLNLILQSILAKPSSQRSPAPLQAGAGKRRTKVDAERQNRSNAEHAVLFEAMNLMIHLEDTADPETTKTAAGLLGIFLSSTDPNIRYLGLETMARLASNLSTHEYLDRYKNQILDKMHETDISIRRQALNLLYALCRPENWQQIVDQLLEILGSSDNLLQEELVLKIAILAEKNAKNIGWYVDVVFKMLESAPDAVSDDVWYRVVQVVTGFEDGPSEAEQNALRRHAASKAYQNLSSQRAAHDTLLRLGAYLIGEFGHLLPQSVTPRAKFEALHRHFQRGSPATKAILLLAAVKVLNANHEALKGEVMGFLREIQDNADVELQQRAVELLQLSRDEENLDQVLRPMPPYAESVQKNNPLVQRLKFSAKNRAHTRAELEEAAKSEGGMYKPGRGKAESDGRIMELPDPGRPKASSPASPKVQDASGSESSDSEEDAGPARSNGTAAGAGSSPKDLWSQLCILPQGRFYTSPQLVLELKQEYNTATGRLTITFVNSAKAPIGNIRVQIPQVDYMRIQTFSEVPASLKPGEQASHFVQVQCLRPFLQPAKYLVEYCTAPGEPPQQLPLLLPAVVTKFMTPAQVQMGQFRPFFESLTGPRELVLDGQAKAQPSEWAKYLEKGFNMFVLPESGPTAAFAAGTLNTATPDPQQPEKMMTVPVLVRLQYDGRRLLRLIVRTQHPEVTNAIGKIMQSYLLAG</sequence>
<dbReference type="Pfam" id="PF12796">
    <property type="entry name" value="Ank_2"/>
    <property type="match status" value="2"/>
</dbReference>
<comment type="similarity">
    <text evidence="2 7">Belongs to the eukaryotic ribosomal protein eS12 family.</text>
</comment>
<dbReference type="Gene3D" id="2.60.40.1230">
    <property type="match status" value="1"/>
</dbReference>
<proteinExistence type="inferred from homology"/>
<dbReference type="InterPro" id="IPR004038">
    <property type="entry name" value="Ribosomal_eL8/eL30/eS12/Gad45"/>
</dbReference>
<evidence type="ECO:0000256" key="6">
    <source>
        <dbReference type="PROSITE-ProRule" id="PRU00023"/>
    </source>
</evidence>
<dbReference type="InterPro" id="IPR016024">
    <property type="entry name" value="ARM-type_fold"/>
</dbReference>
<dbReference type="PANTHER" id="PTHR22780">
    <property type="entry name" value="ADAPTIN, ALPHA/GAMMA/EPSILON"/>
    <property type="match status" value="1"/>
</dbReference>
<feature type="compositionally biased region" description="Basic and acidic residues" evidence="8">
    <location>
        <begin position="1703"/>
        <end position="1712"/>
    </location>
</feature>
<dbReference type="GO" id="GO:0012505">
    <property type="term" value="C:endomembrane system"/>
    <property type="evidence" value="ECO:0007669"/>
    <property type="project" value="UniProtKB-SubCell"/>
</dbReference>
<evidence type="ECO:0000259" key="10">
    <source>
        <dbReference type="Pfam" id="PF01602"/>
    </source>
</evidence>
<reference evidence="11 12" key="1">
    <citation type="submission" date="2016-02" db="EMBL/GenBank/DDBJ databases">
        <title>Genome analysis of coral dinoflagellate symbionts highlights evolutionary adaptations to a symbiotic lifestyle.</title>
        <authorList>
            <person name="Aranda M."/>
            <person name="Li Y."/>
            <person name="Liew Y.J."/>
            <person name="Baumgarten S."/>
            <person name="Simakov O."/>
            <person name="Wilson M."/>
            <person name="Piel J."/>
            <person name="Ashoor H."/>
            <person name="Bougouffa S."/>
            <person name="Bajic V.B."/>
            <person name="Ryu T."/>
            <person name="Ravasi T."/>
            <person name="Bayer T."/>
            <person name="Micklem G."/>
            <person name="Kim H."/>
            <person name="Bhak J."/>
            <person name="Lajeunesse T.C."/>
            <person name="Voolstra C.R."/>
        </authorList>
    </citation>
    <scope>NUCLEOTIDE SEQUENCE [LARGE SCALE GENOMIC DNA]</scope>
    <source>
        <strain evidence="11 12">CCMP2467</strain>
    </source>
</reference>
<keyword evidence="6" id="KW-0040">ANK repeat</keyword>
<dbReference type="InterPro" id="IPR050840">
    <property type="entry name" value="Adaptor_Complx_Large_Subunit"/>
</dbReference>
<feature type="domain" description="Ribosomal protein eL8/eL30/eS12/Gadd45" evidence="9">
    <location>
        <begin position="873"/>
        <end position="966"/>
    </location>
</feature>
<dbReference type="Gene3D" id="3.30.310.10">
    <property type="entry name" value="TATA-Binding Protein"/>
    <property type="match status" value="1"/>
</dbReference>
<comment type="subcellular location">
    <subcellularLocation>
        <location evidence="1">Endomembrane system</location>
    </subcellularLocation>
</comment>
<evidence type="ECO:0000256" key="7">
    <source>
        <dbReference type="RuleBase" id="RU000670"/>
    </source>
</evidence>
<dbReference type="GO" id="GO:0016192">
    <property type="term" value="P:vesicle-mediated transport"/>
    <property type="evidence" value="ECO:0007669"/>
    <property type="project" value="InterPro"/>
</dbReference>
<dbReference type="GO" id="GO:0030117">
    <property type="term" value="C:membrane coat"/>
    <property type="evidence" value="ECO:0007669"/>
    <property type="project" value="InterPro"/>
</dbReference>
<dbReference type="SUPFAM" id="SSF48403">
    <property type="entry name" value="Ankyrin repeat"/>
    <property type="match status" value="1"/>
</dbReference>
<dbReference type="Gene3D" id="3.30.1330.30">
    <property type="match status" value="2"/>
</dbReference>
<keyword evidence="12" id="KW-1185">Reference proteome</keyword>
<dbReference type="InterPro" id="IPR013041">
    <property type="entry name" value="Clathrin_app_Ig-like_sf"/>
</dbReference>
<dbReference type="InterPro" id="IPR029064">
    <property type="entry name" value="Ribosomal_eL30-like_sf"/>
</dbReference>